<dbReference type="InterPro" id="IPR039498">
    <property type="entry name" value="NTP_transf_5"/>
</dbReference>
<name>A0ABP8KJM5_9MICO</name>
<comment type="caution">
    <text evidence="1">The sequence shown here is derived from an EMBL/GenBank/DDBJ whole genome shotgun (WGS) entry which is preliminary data.</text>
</comment>
<evidence type="ECO:0008006" key="3">
    <source>
        <dbReference type="Google" id="ProtNLM"/>
    </source>
</evidence>
<dbReference type="Pfam" id="PF14907">
    <property type="entry name" value="NTP_transf_5"/>
    <property type="match status" value="1"/>
</dbReference>
<evidence type="ECO:0000313" key="2">
    <source>
        <dbReference type="Proteomes" id="UP001500945"/>
    </source>
</evidence>
<evidence type="ECO:0000313" key="1">
    <source>
        <dbReference type="EMBL" id="GAA4407685.1"/>
    </source>
</evidence>
<protein>
    <recommendedName>
        <fullName evidence="3">Nucleotidyltransferase-like protein</fullName>
    </recommendedName>
</protein>
<dbReference type="EMBL" id="BAABGM010000015">
    <property type="protein sequence ID" value="GAA4407685.1"/>
    <property type="molecule type" value="Genomic_DNA"/>
</dbReference>
<dbReference type="Proteomes" id="UP001500945">
    <property type="component" value="Unassembled WGS sequence"/>
</dbReference>
<sequence>MTPARYHREVAALRVRGDGRRARYCRAVETITMPSSVGIRFAHAALQVLAEEYGIDLLHIKGPAVDNSLLQASEVADSPVARRSIDADVLVRPEHVDRLFAAMRQHGWSMKYRFEDGSAFEHAATMVHPVLAPVDVHRRFPGLGIDEDAAFDRLWAERHTIDIAGVPCPVPSVTAQRLMLIVHAARGGALDHPDIRRSWTAASEAERHAVQALAADLGSEVALAAGTGRLHEYVGAPGYELWLALSTGEISLVRIWAARVRAAPSRRAALRTAVRLLVPNARRMETALGRRPTARELSRAYLARTRWGVREIRKTLRARRARVGAGR</sequence>
<organism evidence="1 2">
    <name type="scientific">Fodinibacter luteus</name>
    <dbReference type="NCBI Taxonomy" id="552064"/>
    <lineage>
        <taxon>Bacteria</taxon>
        <taxon>Bacillati</taxon>
        <taxon>Actinomycetota</taxon>
        <taxon>Actinomycetes</taxon>
        <taxon>Micrococcales</taxon>
        <taxon>Intrasporangiaceae</taxon>
        <taxon>Fodinibacter (ex Wang et al. 2009)</taxon>
    </lineage>
</organism>
<reference evidence="2" key="1">
    <citation type="journal article" date="2019" name="Int. J. Syst. Evol. Microbiol.">
        <title>The Global Catalogue of Microorganisms (GCM) 10K type strain sequencing project: providing services to taxonomists for standard genome sequencing and annotation.</title>
        <authorList>
            <consortium name="The Broad Institute Genomics Platform"/>
            <consortium name="The Broad Institute Genome Sequencing Center for Infectious Disease"/>
            <person name="Wu L."/>
            <person name="Ma J."/>
        </authorList>
    </citation>
    <scope>NUCLEOTIDE SEQUENCE [LARGE SCALE GENOMIC DNA]</scope>
    <source>
        <strain evidence="2">JCM 17809</strain>
    </source>
</reference>
<proteinExistence type="predicted"/>
<accession>A0ABP8KJM5</accession>
<keyword evidence="2" id="KW-1185">Reference proteome</keyword>
<gene>
    <name evidence="1" type="ORF">GCM10023168_24000</name>
</gene>